<evidence type="ECO:0000313" key="4">
    <source>
        <dbReference type="EMBL" id="MFC4219505.1"/>
    </source>
</evidence>
<protein>
    <submittedName>
        <fullName evidence="4">Sulfatase</fullName>
    </submittedName>
</protein>
<name>A0ABV8PJY8_9FLAO</name>
<dbReference type="EMBL" id="JBHSCL010000004">
    <property type="protein sequence ID" value="MFC4219505.1"/>
    <property type="molecule type" value="Genomic_DNA"/>
</dbReference>
<dbReference type="Pfam" id="PF00884">
    <property type="entry name" value="Sulfatase"/>
    <property type="match status" value="1"/>
</dbReference>
<gene>
    <name evidence="4" type="ORF">ACFOWS_05150</name>
</gene>
<comment type="similarity">
    <text evidence="1">Belongs to the sulfatase family.</text>
</comment>
<dbReference type="Gene3D" id="3.40.720.10">
    <property type="entry name" value="Alkaline Phosphatase, subunit A"/>
    <property type="match status" value="1"/>
</dbReference>
<dbReference type="SUPFAM" id="SSF53649">
    <property type="entry name" value="Alkaline phosphatase-like"/>
    <property type="match status" value="1"/>
</dbReference>
<accession>A0ABV8PJY8</accession>
<organism evidence="4 5">
    <name type="scientific">Flagellimonas marina</name>
    <dbReference type="NCBI Taxonomy" id="1775168"/>
    <lineage>
        <taxon>Bacteria</taxon>
        <taxon>Pseudomonadati</taxon>
        <taxon>Bacteroidota</taxon>
        <taxon>Flavobacteriia</taxon>
        <taxon>Flavobacteriales</taxon>
        <taxon>Flavobacteriaceae</taxon>
        <taxon>Flagellimonas</taxon>
    </lineage>
</organism>
<dbReference type="RefSeq" id="WP_379762891.1">
    <property type="nucleotide sequence ID" value="NZ_JBHSCL010000004.1"/>
</dbReference>
<dbReference type="PANTHER" id="PTHR42693">
    <property type="entry name" value="ARYLSULFATASE FAMILY MEMBER"/>
    <property type="match status" value="1"/>
</dbReference>
<dbReference type="InterPro" id="IPR017850">
    <property type="entry name" value="Alkaline_phosphatase_core_sf"/>
</dbReference>
<keyword evidence="5" id="KW-1185">Reference proteome</keyword>
<comment type="caution">
    <text evidence="4">The sequence shown here is derived from an EMBL/GenBank/DDBJ whole genome shotgun (WGS) entry which is preliminary data.</text>
</comment>
<evidence type="ECO:0000259" key="3">
    <source>
        <dbReference type="Pfam" id="PF00884"/>
    </source>
</evidence>
<dbReference type="InterPro" id="IPR050738">
    <property type="entry name" value="Sulfatase"/>
</dbReference>
<feature type="domain" description="Sulfatase N-terminal" evidence="3">
    <location>
        <begin position="24"/>
        <end position="366"/>
    </location>
</feature>
<dbReference type="Proteomes" id="UP001595841">
    <property type="component" value="Unassembled WGS sequence"/>
</dbReference>
<sequence>MKSRYPILVLLLWMTSLSFGQDRPNIILIFTDDQGYADVGANGQVSDIKTPNLDLLAKNGARMTSGYVTAPQCIPSRAGLLTGRYQQRFGLDHNGLIPLPLSETLIAERMQKAGYVTGMTGKWHLDPNHQSNEWIVENLPELNHKKKYLPEDIPFEKKIPYMSSNRGFDKTFQGYGTNFWATYTLDGDEIEAQWIKQEGYRLDVQTDATVEFIKKNSDKPFFYYLSYFAPHVPLEATKKYLDRFPEDMPVRRRYCLAMMSAIDDGVGKIKQTLREMGVEENTIIFFISDNGAPLKITMEDKPISFKGGAWDGSLNTPWVGEKGMLSEGGIRVPFIINWPKGIPGGQVYDKPVISLDVAATCVALAGLGTVDELDGVNLIPYLNGEKKEDPHEAIYWRFWGQQAVRMGNYKFLKAGDTEYLFDVSTSEHENKNLIQEYPEMAKTMRKSLMDWDSELKNPVSPFGEIGNENEWYEHYFKN</sequence>
<evidence type="ECO:0000313" key="5">
    <source>
        <dbReference type="Proteomes" id="UP001595841"/>
    </source>
</evidence>
<dbReference type="Gene3D" id="3.30.1120.10">
    <property type="match status" value="1"/>
</dbReference>
<dbReference type="InterPro" id="IPR000917">
    <property type="entry name" value="Sulfatase_N"/>
</dbReference>
<keyword evidence="2" id="KW-0378">Hydrolase</keyword>
<proteinExistence type="inferred from homology"/>
<evidence type="ECO:0000256" key="2">
    <source>
        <dbReference type="ARBA" id="ARBA00022801"/>
    </source>
</evidence>
<evidence type="ECO:0000256" key="1">
    <source>
        <dbReference type="ARBA" id="ARBA00008779"/>
    </source>
</evidence>
<dbReference type="PANTHER" id="PTHR42693:SF53">
    <property type="entry name" value="ENDO-4-O-SULFATASE"/>
    <property type="match status" value="1"/>
</dbReference>
<reference evidence="5" key="1">
    <citation type="journal article" date="2019" name="Int. J. Syst. Evol. Microbiol.">
        <title>The Global Catalogue of Microorganisms (GCM) 10K type strain sequencing project: providing services to taxonomists for standard genome sequencing and annotation.</title>
        <authorList>
            <consortium name="The Broad Institute Genomics Platform"/>
            <consortium name="The Broad Institute Genome Sequencing Center for Infectious Disease"/>
            <person name="Wu L."/>
            <person name="Ma J."/>
        </authorList>
    </citation>
    <scope>NUCLEOTIDE SEQUENCE [LARGE SCALE GENOMIC DNA]</scope>
    <source>
        <strain evidence="5">CGMCC 1.15774</strain>
    </source>
</reference>